<dbReference type="InterPro" id="IPR028098">
    <property type="entry name" value="Glyco_trans_4-like_N"/>
</dbReference>
<dbReference type="SUPFAM" id="SSF53756">
    <property type="entry name" value="UDP-Glycosyltransferase/glycogen phosphorylase"/>
    <property type="match status" value="1"/>
</dbReference>
<evidence type="ECO:0000259" key="3">
    <source>
        <dbReference type="Pfam" id="PF13439"/>
    </source>
</evidence>
<dbReference type="Proteomes" id="UP000186308">
    <property type="component" value="Unassembled WGS sequence"/>
</dbReference>
<evidence type="ECO:0000313" key="5">
    <source>
        <dbReference type="Proteomes" id="UP000186308"/>
    </source>
</evidence>
<evidence type="ECO:0000259" key="2">
    <source>
        <dbReference type="Pfam" id="PF00534"/>
    </source>
</evidence>
<keyword evidence="5" id="KW-1185">Reference proteome</keyword>
<keyword evidence="1 4" id="KW-0808">Transferase</keyword>
<sequence>MANLMRLILITIAPFESVSGASFYHRRLLAAWNDMGGTAEVIALASPPAPDFAERFDPSASIIVEGAAFEYAEAIIPALQARGAVALIHHPTALEPGTPEPRRRALKALELSVLPGFRKVIAASAPIAERLTQEFGVPANRLHVLVPGTDHQTRRPIDADAPFGAPCTILSLATLTYRKGHDVLLKALATLTDLDWRLILAGEPRDETYAHSLDTLIEQAGLSGRVERHGALEGAALDTAWARADLFALATRFEGFGMVIAEAMARGLPVAITDGGAAGSLVATGAGIVAPVDDVAQLAKALRRLIFSPALRAEMGGIAWAHARTLPEWPDQAAALRDIIAH</sequence>
<reference evidence="4 5" key="1">
    <citation type="submission" date="2017-01" db="EMBL/GenBank/DDBJ databases">
        <authorList>
            <person name="Varghese N."/>
            <person name="Submissions S."/>
        </authorList>
    </citation>
    <scope>NUCLEOTIDE SEQUENCE [LARGE SCALE GENOMIC DNA]</scope>
    <source>
        <strain evidence="4 5">ATCC 35905</strain>
    </source>
</reference>
<evidence type="ECO:0000313" key="4">
    <source>
        <dbReference type="EMBL" id="SIQ62832.1"/>
    </source>
</evidence>
<protein>
    <submittedName>
        <fullName evidence="4">Glycosyltransferase involved in cell wall bisynthesis</fullName>
    </submittedName>
</protein>
<dbReference type="Pfam" id="PF00534">
    <property type="entry name" value="Glycos_transf_1"/>
    <property type="match status" value="1"/>
</dbReference>
<organism evidence="4 5">
    <name type="scientific">Acidiphilium rubrum</name>
    <dbReference type="NCBI Taxonomy" id="526"/>
    <lineage>
        <taxon>Bacteria</taxon>
        <taxon>Pseudomonadati</taxon>
        <taxon>Pseudomonadota</taxon>
        <taxon>Alphaproteobacteria</taxon>
        <taxon>Acetobacterales</taxon>
        <taxon>Acidocellaceae</taxon>
        <taxon>Acidiphilium</taxon>
    </lineage>
</organism>
<feature type="domain" description="Glycosyltransferase subfamily 4-like N-terminal" evidence="3">
    <location>
        <begin position="83"/>
        <end position="152"/>
    </location>
</feature>
<dbReference type="EMBL" id="FTNE01000007">
    <property type="protein sequence ID" value="SIQ62832.1"/>
    <property type="molecule type" value="Genomic_DNA"/>
</dbReference>
<proteinExistence type="predicted"/>
<name>A0A8G2CL27_ACIRU</name>
<dbReference type="PANTHER" id="PTHR46401">
    <property type="entry name" value="GLYCOSYLTRANSFERASE WBBK-RELATED"/>
    <property type="match status" value="1"/>
</dbReference>
<dbReference type="Gene3D" id="3.40.50.2000">
    <property type="entry name" value="Glycogen Phosphorylase B"/>
    <property type="match status" value="2"/>
</dbReference>
<gene>
    <name evidence="4" type="ORF">SAMN05421828_10746</name>
</gene>
<evidence type="ECO:0000256" key="1">
    <source>
        <dbReference type="ARBA" id="ARBA00022679"/>
    </source>
</evidence>
<dbReference type="Pfam" id="PF13439">
    <property type="entry name" value="Glyco_transf_4"/>
    <property type="match status" value="1"/>
</dbReference>
<dbReference type="AlphaFoldDB" id="A0A8G2CL27"/>
<accession>A0A8G2CL27</accession>
<comment type="caution">
    <text evidence="4">The sequence shown here is derived from an EMBL/GenBank/DDBJ whole genome shotgun (WGS) entry which is preliminary data.</text>
</comment>
<dbReference type="GO" id="GO:0009103">
    <property type="term" value="P:lipopolysaccharide biosynthetic process"/>
    <property type="evidence" value="ECO:0007669"/>
    <property type="project" value="TreeGrafter"/>
</dbReference>
<dbReference type="GO" id="GO:0016757">
    <property type="term" value="F:glycosyltransferase activity"/>
    <property type="evidence" value="ECO:0007669"/>
    <property type="project" value="InterPro"/>
</dbReference>
<dbReference type="InterPro" id="IPR001296">
    <property type="entry name" value="Glyco_trans_1"/>
</dbReference>
<feature type="domain" description="Glycosyl transferase family 1" evidence="2">
    <location>
        <begin position="168"/>
        <end position="316"/>
    </location>
</feature>
<dbReference type="PANTHER" id="PTHR46401:SF2">
    <property type="entry name" value="GLYCOSYLTRANSFERASE WBBK-RELATED"/>
    <property type="match status" value="1"/>
</dbReference>
<dbReference type="CDD" id="cd03801">
    <property type="entry name" value="GT4_PimA-like"/>
    <property type="match status" value="1"/>
</dbReference>